<evidence type="ECO:0000256" key="3">
    <source>
        <dbReference type="ARBA" id="ARBA00023134"/>
    </source>
</evidence>
<evidence type="ECO:0000256" key="1">
    <source>
        <dbReference type="ARBA" id="ARBA00008535"/>
    </source>
</evidence>
<dbReference type="EMBL" id="SOYY01000004">
    <property type="protein sequence ID" value="KAA0721771.1"/>
    <property type="molecule type" value="Genomic_DNA"/>
</dbReference>
<evidence type="ECO:0000259" key="5">
    <source>
        <dbReference type="PROSITE" id="PS51720"/>
    </source>
</evidence>
<keyword evidence="3" id="KW-0342">GTP-binding</keyword>
<dbReference type="GO" id="GO:0005525">
    <property type="term" value="F:GTP binding"/>
    <property type="evidence" value="ECO:0007669"/>
    <property type="project" value="UniProtKB-KW"/>
</dbReference>
<keyword evidence="2" id="KW-0547">Nucleotide-binding</keyword>
<dbReference type="AlphaFoldDB" id="A0A5A9PKQ5"/>
<dbReference type="Gene3D" id="3.40.50.300">
    <property type="entry name" value="P-loop containing nucleotide triphosphate hydrolases"/>
    <property type="match status" value="3"/>
</dbReference>
<accession>A0A5A9PKQ5</accession>
<evidence type="ECO:0000313" key="6">
    <source>
        <dbReference type="EMBL" id="KAA0721771.1"/>
    </source>
</evidence>
<feature type="domain" description="AIG1-type G" evidence="5">
    <location>
        <begin position="37"/>
        <end position="228"/>
    </location>
</feature>
<comment type="similarity">
    <text evidence="1">Belongs to the TRAFAC class TrmE-Era-EngA-EngB-Septin-like GTPase superfamily. AIG1/Toc34/Toc159-like paraseptin GTPase family. IAN subfamily.</text>
</comment>
<reference evidence="6 7" key="1">
    <citation type="journal article" date="2019" name="Mol. Ecol. Resour.">
        <title>Chromosome-level genome assembly of Triplophysa tibetana, a fish adapted to the harsh high-altitude environment of the Tibetan Plateau.</title>
        <authorList>
            <person name="Yang X."/>
            <person name="Liu H."/>
            <person name="Ma Z."/>
            <person name="Zou Y."/>
            <person name="Zou M."/>
            <person name="Mao Y."/>
            <person name="Li X."/>
            <person name="Wang H."/>
            <person name="Chen T."/>
            <person name="Wang W."/>
            <person name="Yang R."/>
        </authorList>
    </citation>
    <scope>NUCLEOTIDE SEQUENCE [LARGE SCALE GENOMIC DNA]</scope>
    <source>
        <strain evidence="6">TTIB1903HZAU</strain>
        <tissue evidence="6">Muscle</tissue>
    </source>
</reference>
<feature type="region of interest" description="Disordered" evidence="4">
    <location>
        <begin position="1034"/>
        <end position="1068"/>
    </location>
</feature>
<dbReference type="PANTHER" id="PTHR10903:SF188">
    <property type="entry name" value="GTPASE IMAP FAMILY MEMBER 2-LIKE-RELATED"/>
    <property type="match status" value="1"/>
</dbReference>
<dbReference type="PROSITE" id="PS51720">
    <property type="entry name" value="G_AIG1"/>
    <property type="match status" value="2"/>
</dbReference>
<dbReference type="InterPro" id="IPR045058">
    <property type="entry name" value="GIMA/IAN/Toc"/>
</dbReference>
<dbReference type="InterPro" id="IPR027417">
    <property type="entry name" value="P-loop_NTPase"/>
</dbReference>
<dbReference type="Proteomes" id="UP000324632">
    <property type="component" value="Chromosome 4"/>
</dbReference>
<feature type="domain" description="AIG1-type G" evidence="5">
    <location>
        <begin position="289"/>
        <end position="480"/>
    </location>
</feature>
<sequence length="1068" mass="113269">MGIPVEMVMTGIVMAALMDVSGSSLGFLAGAEFETNSSDLRIVLLGKTGVEKSSLGNMILGREAFQENSGVSEIQRGRVEDRNISVIDTPGFFNPQLTDEDLQNEMMKSLSLSHPGPHVFLLIVRPDTFEECYVDMIVQKTRENFGAQVLKFTIVLFIRENMKNREWMVLTLRKKFQDLIAHFRGRHHVINTESETIGQITGLLEKIDQVVKQNQNQHFNNNINPKTPTLKNDKVKEINWKEKESEVETLRDTFKKMGEKEETVSTEDVQKLKESWKSSETEAEFETNSSDLRIVLLGKTGVEKSSVGNMILGREAFQENSGVSEIQRGRVEDRNISVIDTPGFFNPQLTDEDLQNEMMKSLSLSHPGPHVFLLIVRPDAFRECYVDMIVQKTQENFGAQVLKFTIVLFIRENMKNREWMVLTLSKKCQDLIGHFRGRHHVINTESETIGQITGLLEKIDQVVKQNQNQHFNNNINPKSPTLKNDKVKEINWKEKESEVETLWDTFKKMGVKEETVSTEDVQKLKESWKSSETEAVKLDTNTKDDTRKIVEKIQERFGEEVLKFTLVLFTGREKMSRKECDQFIERGLKAAKGQTEGGLKTAKGLTEGGLKAAKGQTEGGLKTAKGLTEGGLKAAKGQTEGGLKTAKGLTEGGLKAAKGLTEGGLKTAKGLTEGGLKAAKGQTEGGLKTAKGLTEGGLKAAKGLTEGGLKAAKGLTEGGLKAAKGLTEGGLKTAKGLTEGGLKAAKGQTEGGLKTAEGLTEGGLKTAKGLTEGGLKTAEGLTEGGLKTAKGLTEGGLKAAKGLTEGGLKAAKGLTEGGLKAAKGLTEGGLKTAKGLTEGGLKAAKGLTEGGLKTAKGLTEGGLKTAKGLTEGGLKAAKGLTEGGLKTAKGLTEGGLKAAKGLTEGGLKTAKGLTEGGLKAAKGQTEGGLKTAKGLTEGGLKTAKGLTEGGLKAAKGQTEGGLKTAKGLTEGGLKTAKGLTEGGLKAAKGLTEGGLKTAKGLTEGGLKTAKGLTEGGLKAAKGLTEGGLKTAKGLTEGGLKAAKGQTEGGLKAAKGQTEGGLKNCKRTN</sequence>
<name>A0A5A9PKQ5_9TELE</name>
<evidence type="ECO:0000313" key="7">
    <source>
        <dbReference type="Proteomes" id="UP000324632"/>
    </source>
</evidence>
<evidence type="ECO:0000256" key="4">
    <source>
        <dbReference type="SAM" id="MobiDB-lite"/>
    </source>
</evidence>
<dbReference type="InterPro" id="IPR006703">
    <property type="entry name" value="G_AIG1"/>
</dbReference>
<evidence type="ECO:0000256" key="2">
    <source>
        <dbReference type="ARBA" id="ARBA00022741"/>
    </source>
</evidence>
<protein>
    <submittedName>
        <fullName evidence="6">GTPase IMAP family member 4</fullName>
    </submittedName>
</protein>
<dbReference type="PANTHER" id="PTHR10903">
    <property type="entry name" value="GTPASE, IMAP FAMILY MEMBER-RELATED"/>
    <property type="match status" value="1"/>
</dbReference>
<proteinExistence type="inferred from homology"/>
<dbReference type="SUPFAM" id="SSF52540">
    <property type="entry name" value="P-loop containing nucleoside triphosphate hydrolases"/>
    <property type="match status" value="2"/>
</dbReference>
<organism evidence="6 7">
    <name type="scientific">Triplophysa tibetana</name>
    <dbReference type="NCBI Taxonomy" id="1572043"/>
    <lineage>
        <taxon>Eukaryota</taxon>
        <taxon>Metazoa</taxon>
        <taxon>Chordata</taxon>
        <taxon>Craniata</taxon>
        <taxon>Vertebrata</taxon>
        <taxon>Euteleostomi</taxon>
        <taxon>Actinopterygii</taxon>
        <taxon>Neopterygii</taxon>
        <taxon>Teleostei</taxon>
        <taxon>Ostariophysi</taxon>
        <taxon>Cypriniformes</taxon>
        <taxon>Nemacheilidae</taxon>
        <taxon>Triplophysa</taxon>
    </lineage>
</organism>
<comment type="caution">
    <text evidence="6">The sequence shown here is derived from an EMBL/GenBank/DDBJ whole genome shotgun (WGS) entry which is preliminary data.</text>
</comment>
<dbReference type="Pfam" id="PF04548">
    <property type="entry name" value="AIG1"/>
    <property type="match status" value="2"/>
</dbReference>
<keyword evidence="7" id="KW-1185">Reference proteome</keyword>
<gene>
    <name evidence="6" type="ORF">E1301_Tti014256</name>
</gene>